<feature type="domain" description="Dynein heavy chain coiled coil stalk" evidence="2">
    <location>
        <begin position="114"/>
        <end position="249"/>
    </location>
</feature>
<comment type="caution">
    <text evidence="3">The sequence shown here is derived from an EMBL/GenBank/DDBJ whole genome shotgun (WGS) entry which is preliminary data.</text>
</comment>
<organism evidence="3 4">
    <name type="scientific">Paramecium primaurelia</name>
    <dbReference type="NCBI Taxonomy" id="5886"/>
    <lineage>
        <taxon>Eukaryota</taxon>
        <taxon>Sar</taxon>
        <taxon>Alveolata</taxon>
        <taxon>Ciliophora</taxon>
        <taxon>Intramacronucleata</taxon>
        <taxon>Oligohymenophorea</taxon>
        <taxon>Peniculida</taxon>
        <taxon>Parameciidae</taxon>
        <taxon>Paramecium</taxon>
    </lineage>
</organism>
<gene>
    <name evidence="3" type="ORF">PPRIM_AZ9-3.1.T1040118</name>
</gene>
<dbReference type="GO" id="GO:0051959">
    <property type="term" value="F:dynein light intermediate chain binding"/>
    <property type="evidence" value="ECO:0007669"/>
    <property type="project" value="InterPro"/>
</dbReference>
<dbReference type="GO" id="GO:0097729">
    <property type="term" value="C:9+2 motile cilium"/>
    <property type="evidence" value="ECO:0007669"/>
    <property type="project" value="TreeGrafter"/>
</dbReference>
<dbReference type="PANTHER" id="PTHR10676">
    <property type="entry name" value="DYNEIN HEAVY CHAIN FAMILY PROTEIN"/>
    <property type="match status" value="1"/>
</dbReference>
<dbReference type="GO" id="GO:0060294">
    <property type="term" value="P:cilium movement involved in cell motility"/>
    <property type="evidence" value="ECO:0007669"/>
    <property type="project" value="TreeGrafter"/>
</dbReference>
<evidence type="ECO:0000313" key="4">
    <source>
        <dbReference type="Proteomes" id="UP000688137"/>
    </source>
</evidence>
<feature type="domain" description="F-box" evidence="1">
    <location>
        <begin position="56"/>
        <end position="87"/>
    </location>
</feature>
<protein>
    <recommendedName>
        <fullName evidence="5">F-box domain-containing protein</fullName>
    </recommendedName>
</protein>
<evidence type="ECO:0008006" key="5">
    <source>
        <dbReference type="Google" id="ProtNLM"/>
    </source>
</evidence>
<dbReference type="GO" id="GO:0030286">
    <property type="term" value="C:dynein complex"/>
    <property type="evidence" value="ECO:0007669"/>
    <property type="project" value="InterPro"/>
</dbReference>
<evidence type="ECO:0000259" key="2">
    <source>
        <dbReference type="Pfam" id="PF12777"/>
    </source>
</evidence>
<keyword evidence="4" id="KW-1185">Reference proteome</keyword>
<dbReference type="InterPro" id="IPR024743">
    <property type="entry name" value="Dynein_HC_stalk"/>
</dbReference>
<dbReference type="InterPro" id="IPR001810">
    <property type="entry name" value="F-box_dom"/>
</dbReference>
<dbReference type="Pfam" id="PF00646">
    <property type="entry name" value="F-box"/>
    <property type="match status" value="1"/>
</dbReference>
<dbReference type="Pfam" id="PF12777">
    <property type="entry name" value="MT"/>
    <property type="match status" value="1"/>
</dbReference>
<dbReference type="GO" id="GO:0008569">
    <property type="term" value="F:minus-end-directed microtubule motor activity"/>
    <property type="evidence" value="ECO:0007669"/>
    <property type="project" value="TreeGrafter"/>
</dbReference>
<dbReference type="InterPro" id="IPR026983">
    <property type="entry name" value="DHC"/>
</dbReference>
<accession>A0A8S1P3P2</accession>
<name>A0A8S1P3P2_PARPR</name>
<dbReference type="GO" id="GO:0045505">
    <property type="term" value="F:dynein intermediate chain binding"/>
    <property type="evidence" value="ECO:0007669"/>
    <property type="project" value="InterPro"/>
</dbReference>
<dbReference type="EMBL" id="CAJJDM010000107">
    <property type="protein sequence ID" value="CAD8097590.1"/>
    <property type="molecule type" value="Genomic_DNA"/>
</dbReference>
<dbReference type="OMA" id="KVINLIC"/>
<sequence>MLQTLQNELNTLQTKGKQQELRIENLYINFNEIYQLQNNLNNPTSTKHNMLNKVRPEVFHQILIFLDTKQLLQFRLISSRANQVVKLMFPKQINIVQQLINDQQNELQLKIQSAEEIAKDQNYQQLFNTALNGLQQLNKAHIVELKSLARPTELIEKIMNLICMILDPSFKIQKDSWKECQKYLGRQNFLELILTLDINNINDKQFQQLQQVDSIEQQQAAAQSIAASSMLNFLKAVLEVRQSKLYITQNAIKQLESKIKKEKQLIQKLEKIIQRE</sequence>
<evidence type="ECO:0000313" key="3">
    <source>
        <dbReference type="EMBL" id="CAD8097590.1"/>
    </source>
</evidence>
<dbReference type="Proteomes" id="UP000688137">
    <property type="component" value="Unassembled WGS sequence"/>
</dbReference>
<evidence type="ECO:0000259" key="1">
    <source>
        <dbReference type="Pfam" id="PF00646"/>
    </source>
</evidence>
<dbReference type="AlphaFoldDB" id="A0A8S1P3P2"/>
<proteinExistence type="predicted"/>
<reference evidence="3" key="1">
    <citation type="submission" date="2021-01" db="EMBL/GenBank/DDBJ databases">
        <authorList>
            <consortium name="Genoscope - CEA"/>
            <person name="William W."/>
        </authorList>
    </citation>
    <scope>NUCLEOTIDE SEQUENCE</scope>
</reference>